<evidence type="ECO:0000313" key="2">
    <source>
        <dbReference type="Proteomes" id="UP000825729"/>
    </source>
</evidence>
<dbReference type="AlphaFoldDB" id="A0AAV7FFP8"/>
<organism evidence="1 2">
    <name type="scientific">Aristolochia fimbriata</name>
    <name type="common">White veined hardy Dutchman's pipe vine</name>
    <dbReference type="NCBI Taxonomy" id="158543"/>
    <lineage>
        <taxon>Eukaryota</taxon>
        <taxon>Viridiplantae</taxon>
        <taxon>Streptophyta</taxon>
        <taxon>Embryophyta</taxon>
        <taxon>Tracheophyta</taxon>
        <taxon>Spermatophyta</taxon>
        <taxon>Magnoliopsida</taxon>
        <taxon>Magnoliidae</taxon>
        <taxon>Piperales</taxon>
        <taxon>Aristolochiaceae</taxon>
        <taxon>Aristolochia</taxon>
    </lineage>
</organism>
<name>A0AAV7FFP8_ARIFI</name>
<accession>A0AAV7FFP8</accession>
<sequence>MQKGANVHQRCENRNREGCRRRATGRARGVVEVNATEGGGGADLAWVVPAMLAAPLKRVRCFNGEAQLHVWKLMKGSHRLINEVVIFISSHIHHQTPLLG</sequence>
<gene>
    <name evidence="1" type="ORF">H6P81_004362</name>
</gene>
<proteinExistence type="predicted"/>
<protein>
    <submittedName>
        <fullName evidence="1">Uncharacterized protein</fullName>
    </submittedName>
</protein>
<comment type="caution">
    <text evidence="1">The sequence shown here is derived from an EMBL/GenBank/DDBJ whole genome shotgun (WGS) entry which is preliminary data.</text>
</comment>
<reference evidence="1 2" key="1">
    <citation type="submission" date="2021-07" db="EMBL/GenBank/DDBJ databases">
        <title>The Aristolochia fimbriata genome: insights into angiosperm evolution, floral development and chemical biosynthesis.</title>
        <authorList>
            <person name="Jiao Y."/>
        </authorList>
    </citation>
    <scope>NUCLEOTIDE SEQUENCE [LARGE SCALE GENOMIC DNA]</scope>
    <source>
        <strain evidence="1">IBCAS-2021</strain>
        <tissue evidence="1">Leaf</tissue>
    </source>
</reference>
<dbReference type="EMBL" id="JAINDJ010000002">
    <property type="protein sequence ID" value="KAG9459854.1"/>
    <property type="molecule type" value="Genomic_DNA"/>
</dbReference>
<dbReference type="Proteomes" id="UP000825729">
    <property type="component" value="Unassembled WGS sequence"/>
</dbReference>
<keyword evidence="2" id="KW-1185">Reference proteome</keyword>
<evidence type="ECO:0000313" key="1">
    <source>
        <dbReference type="EMBL" id="KAG9459854.1"/>
    </source>
</evidence>